<sequence length="345" mass="39479">MRKSLIQILIIAIVVGGIFYLHGKKEEKAAAIRFNCTEEKANNFDCYRSYYSNMVKNNSVADAFEDLKSRYEKSDYVSSQCHQIVHVIGFEASKKWRTVTQAYKEGDSFCWSGYYHGVLEGIANQNGYKNFVKNINEICKPLAETRRYSFDHYNCVHGLGHGIMALKDDELFQSLDICDGLNDSWERTSCWSGAFMENVMMDSRYHTAKYLKPEDPLYPCNAVGKQYKETCYLMQTSYILTVVNSNFSKVFELCSGIEPEYRNICYQSLGRDASGRSTSNVKQTVETCYLGKNYDQRANCIIGAVKDFISYLHSDTRAKELCAALDDKNLQDVCMSTAESYYNNL</sequence>
<gene>
    <name evidence="1" type="ORF">A3G53_02625</name>
</gene>
<dbReference type="Proteomes" id="UP000178645">
    <property type="component" value="Unassembled WGS sequence"/>
</dbReference>
<comment type="caution">
    <text evidence="1">The sequence shown here is derived from an EMBL/GenBank/DDBJ whole genome shotgun (WGS) entry which is preliminary data.</text>
</comment>
<reference evidence="1 2" key="1">
    <citation type="journal article" date="2016" name="Nat. Commun.">
        <title>Thousands of microbial genomes shed light on interconnected biogeochemical processes in an aquifer system.</title>
        <authorList>
            <person name="Anantharaman K."/>
            <person name="Brown C.T."/>
            <person name="Hug L.A."/>
            <person name="Sharon I."/>
            <person name="Castelle C.J."/>
            <person name="Probst A.J."/>
            <person name="Thomas B.C."/>
            <person name="Singh A."/>
            <person name="Wilkins M.J."/>
            <person name="Karaoz U."/>
            <person name="Brodie E.L."/>
            <person name="Williams K.H."/>
            <person name="Hubbard S.S."/>
            <person name="Banfield J.F."/>
        </authorList>
    </citation>
    <scope>NUCLEOTIDE SEQUENCE [LARGE SCALE GENOMIC DNA]</scope>
</reference>
<accession>A0A1F6Y3G7</accession>
<protein>
    <submittedName>
        <fullName evidence="1">Uncharacterized protein</fullName>
    </submittedName>
</protein>
<organism evidence="1 2">
    <name type="scientific">Candidatus Nomurabacteria bacterium RIFCSPLOWO2_12_FULL_44_11</name>
    <dbReference type="NCBI Taxonomy" id="1801796"/>
    <lineage>
        <taxon>Bacteria</taxon>
        <taxon>Candidatus Nomuraibacteriota</taxon>
    </lineage>
</organism>
<proteinExistence type="predicted"/>
<evidence type="ECO:0000313" key="2">
    <source>
        <dbReference type="Proteomes" id="UP000178645"/>
    </source>
</evidence>
<dbReference type="EMBL" id="MFVU01000033">
    <property type="protein sequence ID" value="OGJ00886.1"/>
    <property type="molecule type" value="Genomic_DNA"/>
</dbReference>
<dbReference type="AlphaFoldDB" id="A0A1F6Y3G7"/>
<evidence type="ECO:0000313" key="1">
    <source>
        <dbReference type="EMBL" id="OGJ00886.1"/>
    </source>
</evidence>
<name>A0A1F6Y3G7_9BACT</name>